<feature type="transmembrane region" description="Helical" evidence="6">
    <location>
        <begin position="213"/>
        <end position="231"/>
    </location>
</feature>
<dbReference type="InterPro" id="IPR051633">
    <property type="entry name" value="AceTr"/>
</dbReference>
<feature type="transmembrane region" description="Helical" evidence="6">
    <location>
        <begin position="124"/>
        <end position="143"/>
    </location>
</feature>
<dbReference type="Proteomes" id="UP000094236">
    <property type="component" value="Unassembled WGS sequence"/>
</dbReference>
<evidence type="ECO:0000256" key="5">
    <source>
        <dbReference type="ARBA" id="ARBA00023136"/>
    </source>
</evidence>
<dbReference type="PANTHER" id="PTHR31123:SF1">
    <property type="entry name" value="ACCUMULATION OF DYADS PROTEIN 2-RELATED"/>
    <property type="match status" value="1"/>
</dbReference>
<evidence type="ECO:0000256" key="2">
    <source>
        <dbReference type="ARBA" id="ARBA00005587"/>
    </source>
</evidence>
<dbReference type="STRING" id="669874.A0A1E4U3G1"/>
<evidence type="ECO:0000256" key="1">
    <source>
        <dbReference type="ARBA" id="ARBA00004141"/>
    </source>
</evidence>
<reference evidence="8" key="1">
    <citation type="submission" date="2016-05" db="EMBL/GenBank/DDBJ databases">
        <title>Comparative genomics of biotechnologically important yeasts.</title>
        <authorList>
            <consortium name="DOE Joint Genome Institute"/>
            <person name="Riley R."/>
            <person name="Haridas S."/>
            <person name="Wolfe K.H."/>
            <person name="Lopes M.R."/>
            <person name="Hittinger C.T."/>
            <person name="Goker M."/>
            <person name="Salamov A."/>
            <person name="Wisecaver J."/>
            <person name="Long T.M."/>
            <person name="Aerts A.L."/>
            <person name="Barry K."/>
            <person name="Choi C."/>
            <person name="Clum A."/>
            <person name="Coughlan A.Y."/>
            <person name="Deshpande S."/>
            <person name="Douglass A.P."/>
            <person name="Hanson S.J."/>
            <person name="Klenk H.-P."/>
            <person name="Labutti K."/>
            <person name="Lapidus A."/>
            <person name="Lindquist E."/>
            <person name="Lipzen A."/>
            <person name="Meier-Kolthoff J.P."/>
            <person name="Ohm R.A."/>
            <person name="Otillar R.P."/>
            <person name="Pangilinan J."/>
            <person name="Peng Y."/>
            <person name="Rokas A."/>
            <person name="Rosa C.A."/>
            <person name="Scheuner C."/>
            <person name="Sibirny A.A."/>
            <person name="Slot J.C."/>
            <person name="Stielow J.B."/>
            <person name="Sun H."/>
            <person name="Kurtzman C.P."/>
            <person name="Blackwell M."/>
            <person name="Grigoriev I.V."/>
            <person name="Jeffries T.W."/>
        </authorList>
    </citation>
    <scope>NUCLEOTIDE SEQUENCE [LARGE SCALE GENOMIC DNA]</scope>
    <source>
        <strain evidence="8">NRRL Y-2460</strain>
    </source>
</reference>
<keyword evidence="5 6" id="KW-0472">Membrane</keyword>
<sequence length="287" mass="31239">MPENHQNPIALVESNHSIHSSLASVHNGHDIEKYPSHHHSDSHSGVSRIITSGVNDEIIHIGKEKYYKNELIKAFGGSLNPGLSAPSIHKFGNPGPLGLSAFALTTFLLSMINAKAMGVTETGIVIGAAMFYGGFIQLCTGMWELALENTFGALALSSYGGFWMSFGAINIPWFGIASSYTNERDLEVATGFFLLGWTIFTFMLVLTTMKSTLGFFSLYFFLDLTFLLLSIGQLAPSTNCTRAGGIFGIITAFISWYNAYAGLANPENAYVTVRAIQLPVYKGKKRN</sequence>
<evidence type="ECO:0000313" key="8">
    <source>
        <dbReference type="Proteomes" id="UP000094236"/>
    </source>
</evidence>
<dbReference type="InterPro" id="IPR000791">
    <property type="entry name" value="Gpr1/Fun34/SatP-like"/>
</dbReference>
<dbReference type="PANTHER" id="PTHR31123">
    <property type="entry name" value="ACCUMULATION OF DYADS PROTEIN 2-RELATED"/>
    <property type="match status" value="1"/>
</dbReference>
<proteinExistence type="inferred from homology"/>
<organism evidence="7 8">
    <name type="scientific">Pachysolen tannophilus NRRL Y-2460</name>
    <dbReference type="NCBI Taxonomy" id="669874"/>
    <lineage>
        <taxon>Eukaryota</taxon>
        <taxon>Fungi</taxon>
        <taxon>Dikarya</taxon>
        <taxon>Ascomycota</taxon>
        <taxon>Saccharomycotina</taxon>
        <taxon>Pichiomycetes</taxon>
        <taxon>Pachysolenaceae</taxon>
        <taxon>Pachysolen</taxon>
    </lineage>
</organism>
<evidence type="ECO:0000256" key="4">
    <source>
        <dbReference type="ARBA" id="ARBA00022989"/>
    </source>
</evidence>
<evidence type="ECO:0008006" key="9">
    <source>
        <dbReference type="Google" id="ProtNLM"/>
    </source>
</evidence>
<evidence type="ECO:0000256" key="3">
    <source>
        <dbReference type="ARBA" id="ARBA00022692"/>
    </source>
</evidence>
<dbReference type="AlphaFoldDB" id="A0A1E4U3G1"/>
<accession>A0A1E4U3G1</accession>
<dbReference type="EMBL" id="KV454011">
    <property type="protein sequence ID" value="ODV98527.1"/>
    <property type="molecule type" value="Genomic_DNA"/>
</dbReference>
<evidence type="ECO:0000256" key="6">
    <source>
        <dbReference type="SAM" id="Phobius"/>
    </source>
</evidence>
<feature type="transmembrane region" description="Helical" evidence="6">
    <location>
        <begin position="188"/>
        <end position="207"/>
    </location>
</feature>
<evidence type="ECO:0000313" key="7">
    <source>
        <dbReference type="EMBL" id="ODV98527.1"/>
    </source>
</evidence>
<dbReference type="NCBIfam" id="NF038013">
    <property type="entry name" value="AceTr_1"/>
    <property type="match status" value="1"/>
</dbReference>
<dbReference type="GO" id="GO:0005886">
    <property type="term" value="C:plasma membrane"/>
    <property type="evidence" value="ECO:0007669"/>
    <property type="project" value="TreeGrafter"/>
</dbReference>
<gene>
    <name evidence="7" type="ORF">PACTADRAFT_48270</name>
</gene>
<dbReference type="OrthoDB" id="3648309at2759"/>
<protein>
    <recommendedName>
        <fullName evidence="9">Ammonia transport outward protein 2</fullName>
    </recommendedName>
</protein>
<dbReference type="GO" id="GO:0015123">
    <property type="term" value="F:acetate transmembrane transporter activity"/>
    <property type="evidence" value="ECO:0007669"/>
    <property type="project" value="TreeGrafter"/>
</dbReference>
<comment type="subcellular location">
    <subcellularLocation>
        <location evidence="1">Membrane</location>
        <topology evidence="1">Multi-pass membrane protein</topology>
    </subcellularLocation>
</comment>
<comment type="similarity">
    <text evidence="2">Belongs to the acetate uptake transporter (AceTr) (TC 2.A.96) family.</text>
</comment>
<keyword evidence="8" id="KW-1185">Reference proteome</keyword>
<feature type="transmembrane region" description="Helical" evidence="6">
    <location>
        <begin position="243"/>
        <end position="260"/>
    </location>
</feature>
<keyword evidence="4 6" id="KW-1133">Transmembrane helix</keyword>
<name>A0A1E4U3G1_PACTA</name>
<keyword evidence="3 6" id="KW-0812">Transmembrane</keyword>
<feature type="transmembrane region" description="Helical" evidence="6">
    <location>
        <begin position="155"/>
        <end position="176"/>
    </location>
</feature>
<dbReference type="Pfam" id="PF01184">
    <property type="entry name" value="Gpr1_Fun34_YaaH"/>
    <property type="match status" value="1"/>
</dbReference>